<dbReference type="Gene3D" id="1.50.10.10">
    <property type="match status" value="1"/>
</dbReference>
<feature type="binding site" evidence="4">
    <location>
        <position position="243"/>
    </location>
    <ligand>
        <name>substrate</name>
    </ligand>
</feature>
<evidence type="ECO:0000313" key="5">
    <source>
        <dbReference type="EMBL" id="KXF81538.1"/>
    </source>
</evidence>
<evidence type="ECO:0000256" key="4">
    <source>
        <dbReference type="PIRSR" id="PIRSR610905-2"/>
    </source>
</evidence>
<feature type="binding site" evidence="4">
    <location>
        <position position="229"/>
    </location>
    <ligand>
        <name>substrate</name>
    </ligand>
</feature>
<protein>
    <submittedName>
        <fullName evidence="5">Glycosyl hydrolase</fullName>
    </submittedName>
</protein>
<evidence type="ECO:0000256" key="2">
    <source>
        <dbReference type="ARBA" id="ARBA00038358"/>
    </source>
</evidence>
<proteinExistence type="inferred from homology"/>
<dbReference type="RefSeq" id="WP_067416706.1">
    <property type="nucleotide sequence ID" value="NZ_LNTY01000034.1"/>
</dbReference>
<dbReference type="SUPFAM" id="SSF48208">
    <property type="entry name" value="Six-hairpin glycosidases"/>
    <property type="match status" value="1"/>
</dbReference>
<feature type="binding site" evidence="4">
    <location>
        <position position="247"/>
    </location>
    <ligand>
        <name>substrate</name>
    </ligand>
</feature>
<organism evidence="5 6">
    <name type="scientific">Enterovibrio coralii</name>
    <dbReference type="NCBI Taxonomy" id="294935"/>
    <lineage>
        <taxon>Bacteria</taxon>
        <taxon>Pseudomonadati</taxon>
        <taxon>Pseudomonadota</taxon>
        <taxon>Gammaproteobacteria</taxon>
        <taxon>Vibrionales</taxon>
        <taxon>Vibrionaceae</taxon>
        <taxon>Enterovibrio</taxon>
    </lineage>
</organism>
<feature type="binding site" evidence="4">
    <location>
        <position position="104"/>
    </location>
    <ligand>
        <name>substrate</name>
    </ligand>
</feature>
<comment type="caution">
    <text evidence="5">The sequence shown here is derived from an EMBL/GenBank/DDBJ whole genome shotgun (WGS) entry which is preliminary data.</text>
</comment>
<feature type="active site" description="Proton donor" evidence="3">
    <location>
        <position position="171"/>
    </location>
</feature>
<feature type="active site" description="Nucleophile" evidence="3">
    <location>
        <position position="104"/>
    </location>
</feature>
<keyword evidence="6" id="KW-1185">Reference proteome</keyword>
<comment type="similarity">
    <text evidence="2">Belongs to the glycosyl hydrolase 88 family.</text>
</comment>
<dbReference type="GO" id="GO:0000272">
    <property type="term" value="P:polysaccharide catabolic process"/>
    <property type="evidence" value="ECO:0007669"/>
    <property type="project" value="TreeGrafter"/>
</dbReference>
<reference evidence="5 6" key="1">
    <citation type="submission" date="2015-11" db="EMBL/GenBank/DDBJ databases">
        <title>Genomic Taxonomy of the Vibrionaceae.</title>
        <authorList>
            <person name="Gomez-Gil B."/>
            <person name="Enciso-Ibarra J."/>
        </authorList>
    </citation>
    <scope>NUCLEOTIDE SEQUENCE [LARGE SCALE GENOMIC DNA]</scope>
    <source>
        <strain evidence="5 6">CAIM 912</strain>
    </source>
</reference>
<dbReference type="Proteomes" id="UP000070529">
    <property type="component" value="Unassembled WGS sequence"/>
</dbReference>
<dbReference type="InterPro" id="IPR010905">
    <property type="entry name" value="Glyco_hydro_88"/>
</dbReference>
<dbReference type="STRING" id="294935.ATN88_02250"/>
<name>A0A135I800_9GAMM</name>
<evidence type="ECO:0000256" key="1">
    <source>
        <dbReference type="ARBA" id="ARBA00022801"/>
    </source>
</evidence>
<accession>A0A135I800</accession>
<feature type="binding site" evidence="4">
    <location>
        <position position="231"/>
    </location>
    <ligand>
        <name>substrate</name>
    </ligand>
</feature>
<dbReference type="Pfam" id="PF07470">
    <property type="entry name" value="Glyco_hydro_88"/>
    <property type="match status" value="1"/>
</dbReference>
<evidence type="ECO:0000256" key="3">
    <source>
        <dbReference type="PIRSR" id="PIRSR610905-1"/>
    </source>
</evidence>
<sequence length="407" mass="46525">MSEYIALPPLPGELDRERVLAHLPKVMATIKRNIARIGERNPKIGNADYSWTHCGPFDWVSSFWAGQLWLCYQTTADEQYKNSAKLRKSYFANMLLDPFWLDHDLGFQYSLSCVAEYKLTGCEESKMMALRAADHLIHRFRKVGGYIVAWNDTHPLALEKPDVIQGKSIIDSLQNTALLFWAAEVTGAPRYREVAIRHSETLAKHIVRDDYSTYHSFNFDPIYQTPVKGETFQGYADESCWARGQSWAIHGYAQTYQYTKDDSFLQLAKKLARFAAEVITPDGVPVWDYRLPADEIQYKDSSAGAITAAGFLLIAQSLEDKAETLPRESEERQQLLGEANEYRDWGLYLLQGLMDQCDLCDNEQAQGLLANGASFVKVGLCDNMLPYGDYYYLEALMRAHGYRNFFW</sequence>
<dbReference type="InterPro" id="IPR008928">
    <property type="entry name" value="6-hairpin_glycosidase_sf"/>
</dbReference>
<dbReference type="AlphaFoldDB" id="A0A135I800"/>
<dbReference type="EMBL" id="LNTY01000034">
    <property type="protein sequence ID" value="KXF81538.1"/>
    <property type="molecule type" value="Genomic_DNA"/>
</dbReference>
<gene>
    <name evidence="5" type="ORF">ATN88_02250</name>
</gene>
<dbReference type="InterPro" id="IPR052369">
    <property type="entry name" value="UG_Glycosaminoglycan_Hydrolase"/>
</dbReference>
<dbReference type="GO" id="GO:0052757">
    <property type="term" value="F:chondroitin hydrolase activity"/>
    <property type="evidence" value="ECO:0007669"/>
    <property type="project" value="TreeGrafter"/>
</dbReference>
<dbReference type="PANTHER" id="PTHR36845:SF1">
    <property type="entry name" value="HYDROLASE, PUTATIVE (AFU_ORTHOLOGUE AFUA_7G05090)-RELATED"/>
    <property type="match status" value="1"/>
</dbReference>
<dbReference type="InterPro" id="IPR012341">
    <property type="entry name" value="6hp_glycosidase-like_sf"/>
</dbReference>
<keyword evidence="1 5" id="KW-0378">Hydrolase</keyword>
<dbReference type="PANTHER" id="PTHR36845">
    <property type="entry name" value="HYDROLASE, PUTATIVE (AFU_ORTHOLOGUE AFUA_7G05090)-RELATED"/>
    <property type="match status" value="1"/>
</dbReference>
<evidence type="ECO:0000313" key="6">
    <source>
        <dbReference type="Proteomes" id="UP000070529"/>
    </source>
</evidence>
<feature type="binding site" evidence="4">
    <location>
        <position position="171"/>
    </location>
    <ligand>
        <name>substrate</name>
    </ligand>
</feature>
<dbReference type="OrthoDB" id="428577at2"/>